<feature type="domain" description="MacB-like periplasmic core" evidence="9">
    <location>
        <begin position="22"/>
        <end position="250"/>
    </location>
</feature>
<comment type="similarity">
    <text evidence="6">Belongs to the ABC-4 integral membrane protein family.</text>
</comment>
<feature type="domain" description="ABC3 transporter permease C-terminal" evidence="8">
    <location>
        <begin position="287"/>
        <end position="397"/>
    </location>
</feature>
<feature type="transmembrane region" description="Helical" evidence="7">
    <location>
        <begin position="276"/>
        <end position="306"/>
    </location>
</feature>
<evidence type="ECO:0000256" key="3">
    <source>
        <dbReference type="ARBA" id="ARBA00022692"/>
    </source>
</evidence>
<dbReference type="PANTHER" id="PTHR30572:SF4">
    <property type="entry name" value="ABC TRANSPORTER PERMEASE YTRF"/>
    <property type="match status" value="1"/>
</dbReference>
<evidence type="ECO:0000256" key="6">
    <source>
        <dbReference type="ARBA" id="ARBA00038076"/>
    </source>
</evidence>
<dbReference type="AlphaFoldDB" id="A0A1F7WIV4"/>
<dbReference type="GO" id="GO:0022857">
    <property type="term" value="F:transmembrane transporter activity"/>
    <property type="evidence" value="ECO:0007669"/>
    <property type="project" value="TreeGrafter"/>
</dbReference>
<keyword evidence="3 7" id="KW-0812">Transmembrane</keyword>
<accession>A0A1F7WIV4</accession>
<evidence type="ECO:0000256" key="5">
    <source>
        <dbReference type="ARBA" id="ARBA00023136"/>
    </source>
</evidence>
<comment type="caution">
    <text evidence="10">The sequence shown here is derived from an EMBL/GenBank/DDBJ whole genome shotgun (WGS) entry which is preliminary data.</text>
</comment>
<evidence type="ECO:0000259" key="9">
    <source>
        <dbReference type="Pfam" id="PF12704"/>
    </source>
</evidence>
<feature type="transmembrane region" description="Helical" evidence="7">
    <location>
        <begin position="327"/>
        <end position="353"/>
    </location>
</feature>
<dbReference type="EMBL" id="MGFJ01000015">
    <property type="protein sequence ID" value="OGM02741.1"/>
    <property type="molecule type" value="Genomic_DNA"/>
</dbReference>
<gene>
    <name evidence="10" type="ORF">A2115_02120</name>
</gene>
<dbReference type="Pfam" id="PF02687">
    <property type="entry name" value="FtsX"/>
    <property type="match status" value="1"/>
</dbReference>
<organism evidence="10 11">
    <name type="scientific">Candidatus Woesebacteria bacterium GWA1_41_8</name>
    <dbReference type="NCBI Taxonomy" id="1802471"/>
    <lineage>
        <taxon>Bacteria</taxon>
        <taxon>Candidatus Woeseibacteriota</taxon>
    </lineage>
</organism>
<evidence type="ECO:0000256" key="4">
    <source>
        <dbReference type="ARBA" id="ARBA00022989"/>
    </source>
</evidence>
<keyword evidence="4 7" id="KW-1133">Transmembrane helix</keyword>
<dbReference type="InterPro" id="IPR050250">
    <property type="entry name" value="Macrolide_Exporter_MacB"/>
</dbReference>
<feature type="transmembrane region" description="Helical" evidence="7">
    <location>
        <begin position="23"/>
        <end position="43"/>
    </location>
</feature>
<evidence type="ECO:0000256" key="1">
    <source>
        <dbReference type="ARBA" id="ARBA00004651"/>
    </source>
</evidence>
<feature type="transmembrane region" description="Helical" evidence="7">
    <location>
        <begin position="365"/>
        <end position="387"/>
    </location>
</feature>
<dbReference type="GO" id="GO:0005886">
    <property type="term" value="C:plasma membrane"/>
    <property type="evidence" value="ECO:0007669"/>
    <property type="project" value="UniProtKB-SubCell"/>
</dbReference>
<keyword evidence="5 7" id="KW-0472">Membrane</keyword>
<protein>
    <recommendedName>
        <fullName evidence="12">Multidrug ABC transporter substrate-binding protein</fullName>
    </recommendedName>
</protein>
<evidence type="ECO:0000256" key="7">
    <source>
        <dbReference type="SAM" id="Phobius"/>
    </source>
</evidence>
<evidence type="ECO:0000313" key="10">
    <source>
        <dbReference type="EMBL" id="OGM02741.1"/>
    </source>
</evidence>
<proteinExistence type="inferred from homology"/>
<dbReference type="InterPro" id="IPR025857">
    <property type="entry name" value="MacB_PCD"/>
</dbReference>
<comment type="subcellular location">
    <subcellularLocation>
        <location evidence="1">Cell membrane</location>
        <topology evidence="1">Multi-pass membrane protein</topology>
    </subcellularLocation>
</comment>
<dbReference type="InterPro" id="IPR003838">
    <property type="entry name" value="ABC3_permease_C"/>
</dbReference>
<evidence type="ECO:0000313" key="11">
    <source>
        <dbReference type="Proteomes" id="UP000176198"/>
    </source>
</evidence>
<evidence type="ECO:0000259" key="8">
    <source>
        <dbReference type="Pfam" id="PF02687"/>
    </source>
</evidence>
<sequence length="404" mass="42781">MIEFEEIFNLAIKSIRRNKGRSILTSLGIIIGVASVILLVSLGQGLQQYITGQFENLGANQVFVLPGQVGGDDGSVSFGQGPPNFAGSKLTLKHVEDLAKLGGPIKTAAAENDLPASVSYRGESKYTTVAGISAQWSNMVNIEVGKGREINASDVELGRKVAILGTSMVEDLFGISEPLGKEINIAEHKFEVIGVIEEIGTQSIGFDIDNFVAIPITASQEIFGQDTVQQVMVQAINQDEIEATKVAVDRYLSRQLDENEYSVIDSSSLLETINSILGVITAALGGIAAISLVVGGVGIMNIMLVSVTERTREIGLRKAVGAKQADILTQFVIEAVTLSLFGGLVGVLIGWGGALLINQFFPATVTFWSVALAFGVSAAVGIVFGVAPAIRASRLDPIEALRYE</sequence>
<dbReference type="PANTHER" id="PTHR30572">
    <property type="entry name" value="MEMBRANE COMPONENT OF TRANSPORTER-RELATED"/>
    <property type="match status" value="1"/>
</dbReference>
<dbReference type="Proteomes" id="UP000176198">
    <property type="component" value="Unassembled WGS sequence"/>
</dbReference>
<keyword evidence="2" id="KW-1003">Cell membrane</keyword>
<dbReference type="Pfam" id="PF12704">
    <property type="entry name" value="MacB_PCD"/>
    <property type="match status" value="1"/>
</dbReference>
<evidence type="ECO:0008006" key="12">
    <source>
        <dbReference type="Google" id="ProtNLM"/>
    </source>
</evidence>
<evidence type="ECO:0000256" key="2">
    <source>
        <dbReference type="ARBA" id="ARBA00022475"/>
    </source>
</evidence>
<name>A0A1F7WIV4_9BACT</name>
<reference evidence="10 11" key="1">
    <citation type="journal article" date="2016" name="Nat. Commun.">
        <title>Thousands of microbial genomes shed light on interconnected biogeochemical processes in an aquifer system.</title>
        <authorList>
            <person name="Anantharaman K."/>
            <person name="Brown C.T."/>
            <person name="Hug L.A."/>
            <person name="Sharon I."/>
            <person name="Castelle C.J."/>
            <person name="Probst A.J."/>
            <person name="Thomas B.C."/>
            <person name="Singh A."/>
            <person name="Wilkins M.J."/>
            <person name="Karaoz U."/>
            <person name="Brodie E.L."/>
            <person name="Williams K.H."/>
            <person name="Hubbard S.S."/>
            <person name="Banfield J.F."/>
        </authorList>
    </citation>
    <scope>NUCLEOTIDE SEQUENCE [LARGE SCALE GENOMIC DNA]</scope>
</reference>